<dbReference type="InterPro" id="IPR013529">
    <property type="entry name" value="Glyco_hydro_42_N"/>
</dbReference>
<dbReference type="HOGENOM" id="CLU_764640_0_0_2"/>
<organism evidence="4 5">
    <name type="scientific">Thermococcus eurythermalis</name>
    <dbReference type="NCBI Taxonomy" id="1505907"/>
    <lineage>
        <taxon>Archaea</taxon>
        <taxon>Methanobacteriati</taxon>
        <taxon>Methanobacteriota</taxon>
        <taxon>Thermococci</taxon>
        <taxon>Thermococcales</taxon>
        <taxon>Thermococcaceae</taxon>
        <taxon>Thermococcus</taxon>
    </lineage>
</organism>
<evidence type="ECO:0000256" key="2">
    <source>
        <dbReference type="ARBA" id="ARBA00023295"/>
    </source>
</evidence>
<gene>
    <name evidence="4" type="ORF">TEU_11465</name>
</gene>
<dbReference type="GO" id="GO:0005975">
    <property type="term" value="P:carbohydrate metabolic process"/>
    <property type="evidence" value="ECO:0007669"/>
    <property type="project" value="InterPro"/>
</dbReference>
<protein>
    <recommendedName>
        <fullName evidence="3">Glycoside hydrolase family 42 N-terminal domain-containing protein</fullName>
    </recommendedName>
</protein>
<evidence type="ECO:0000259" key="3">
    <source>
        <dbReference type="Pfam" id="PF02449"/>
    </source>
</evidence>
<evidence type="ECO:0000313" key="5">
    <source>
        <dbReference type="Proteomes" id="UP000029980"/>
    </source>
</evidence>
<dbReference type="InterPro" id="IPR017853">
    <property type="entry name" value="GH"/>
</dbReference>
<dbReference type="OrthoDB" id="85141at2157"/>
<dbReference type="GO" id="GO:0009341">
    <property type="term" value="C:beta-galactosidase complex"/>
    <property type="evidence" value="ECO:0007669"/>
    <property type="project" value="InterPro"/>
</dbReference>
<dbReference type="EMBL" id="CP008887">
    <property type="protein sequence ID" value="AIU70895.1"/>
    <property type="molecule type" value="Genomic_DNA"/>
</dbReference>
<keyword evidence="5" id="KW-1185">Reference proteome</keyword>
<dbReference type="InterPro" id="IPR051923">
    <property type="entry name" value="Glycosyl_Hydrolase_39"/>
</dbReference>
<dbReference type="Pfam" id="PF02449">
    <property type="entry name" value="Glyco_hydro_42"/>
    <property type="match status" value="1"/>
</dbReference>
<reference evidence="4 5" key="1">
    <citation type="journal article" date="2015" name="Int. J. Syst. Evol. Microbiol.">
        <title>Thermococcus eurythermalis sp. nov., a conditional piezophilic hyperthermophilic archaeon with a wide temperature range isolated from an oil-immersed chimney in the Guaymas Basin.</title>
        <authorList>
            <person name="Zhao W."/>
            <person name="Zeng X."/>
            <person name="Xiao X."/>
        </authorList>
    </citation>
    <scope>NUCLEOTIDE SEQUENCE [LARGE SCALE GENOMIC DNA]</scope>
    <source>
        <strain evidence="4 5">A501</strain>
    </source>
</reference>
<evidence type="ECO:0000313" key="4">
    <source>
        <dbReference type="EMBL" id="AIU70895.1"/>
    </source>
</evidence>
<dbReference type="RefSeq" id="WP_050003855.1">
    <property type="nucleotide sequence ID" value="NZ_CP008887.1"/>
</dbReference>
<name>A0A097QWN4_9EURY</name>
<dbReference type="PANTHER" id="PTHR12631">
    <property type="entry name" value="ALPHA-L-IDURONIDASE"/>
    <property type="match status" value="1"/>
</dbReference>
<proteinExistence type="predicted"/>
<evidence type="ECO:0000256" key="1">
    <source>
        <dbReference type="ARBA" id="ARBA00022801"/>
    </source>
</evidence>
<dbReference type="Gene3D" id="3.20.20.80">
    <property type="entry name" value="Glycosidases"/>
    <property type="match status" value="1"/>
</dbReference>
<sequence>MAVNVLRKLLPLTAFFIALLVVFALLFVNQTPNLPPCEGNVTYTLTPGVNGSLGVLIVYMDPGISHERAEAVFDAAKAAGAKWVRIGFIWALAEPSPGEYNFTEFDWIINAALQRNLSVLPVVMFTPKWASGKPDAEDYYLYPPAKGEYLRDFAKALAIHYRGKITHWELWNEPDMRGFLKDLDGDGSTADEYAEMLAHFYGGIKAGDRDAKVVLGGLANSKVEPSCEKDYLRKLLSDPDFPAGQNFDVANIHTNFRSPEDIIQEIRETRAILHEFGLEKPLWITETSYTPVKRFQILPCYRGEEGFGRYVHDALVVELNEGAQVVFWAALHDYGPDRPESDPYKYSGLYTYDLEPKKAVEVFRELSEELGR</sequence>
<feature type="domain" description="Glycoside hydrolase family 42 N-terminal" evidence="3">
    <location>
        <begin position="66"/>
        <end position="120"/>
    </location>
</feature>
<accession>A0A097QWN4</accession>
<keyword evidence="2" id="KW-0326">Glycosidase</keyword>
<dbReference type="KEGG" id="teu:TEU_11465"/>
<dbReference type="AlphaFoldDB" id="A0A097QWN4"/>
<dbReference type="SUPFAM" id="SSF51445">
    <property type="entry name" value="(Trans)glycosidases"/>
    <property type="match status" value="1"/>
</dbReference>
<keyword evidence="1" id="KW-0378">Hydrolase</keyword>
<dbReference type="GeneID" id="25154046"/>
<dbReference type="GO" id="GO:0004565">
    <property type="term" value="F:beta-galactosidase activity"/>
    <property type="evidence" value="ECO:0007669"/>
    <property type="project" value="InterPro"/>
</dbReference>
<dbReference type="Proteomes" id="UP000029980">
    <property type="component" value="Chromosome"/>
</dbReference>
<dbReference type="PANTHER" id="PTHR12631:SF10">
    <property type="entry name" value="BETA-XYLOSIDASE-LIKE PROTEIN-RELATED"/>
    <property type="match status" value="1"/>
</dbReference>